<comment type="caution">
    <text evidence="2">The sequence shown here is derived from an EMBL/GenBank/DDBJ whole genome shotgun (WGS) entry which is preliminary data.</text>
</comment>
<evidence type="ECO:0008006" key="4">
    <source>
        <dbReference type="Google" id="ProtNLM"/>
    </source>
</evidence>
<reference evidence="2 3" key="1">
    <citation type="journal article" date="2015" name="Int. J. Syst. Evol. Microbiol.">
        <title>Methanoculleus taiwanensis sp. nov., a methanogen isolated from deep marine sediment at the deformation front area near Taiwan.</title>
        <authorList>
            <person name="Weng C.Y."/>
            <person name="Chen S.C."/>
            <person name="Lai M.C."/>
            <person name="Wu S.Y."/>
            <person name="Lin S."/>
            <person name="Yang T.F."/>
            <person name="Chen P.C."/>
        </authorList>
    </citation>
    <scope>NUCLEOTIDE SEQUENCE [LARGE SCALE GENOMIC DNA]</scope>
    <source>
        <strain evidence="2 3">CYW4</strain>
    </source>
</reference>
<feature type="transmembrane region" description="Helical" evidence="1">
    <location>
        <begin position="70"/>
        <end position="93"/>
    </location>
</feature>
<keyword evidence="1" id="KW-1133">Transmembrane helix</keyword>
<name>A0A498H1S4_9EURY</name>
<feature type="transmembrane region" description="Helical" evidence="1">
    <location>
        <begin position="16"/>
        <end position="35"/>
    </location>
</feature>
<evidence type="ECO:0000313" key="2">
    <source>
        <dbReference type="EMBL" id="RXE56337.1"/>
    </source>
</evidence>
<dbReference type="OrthoDB" id="106850at2157"/>
<feature type="transmembrane region" description="Helical" evidence="1">
    <location>
        <begin position="119"/>
        <end position="145"/>
    </location>
</feature>
<proteinExistence type="predicted"/>
<dbReference type="RefSeq" id="WP_128694109.1">
    <property type="nucleotide sequence ID" value="NZ_LHQS01000002.1"/>
</dbReference>
<dbReference type="Proteomes" id="UP000290932">
    <property type="component" value="Unassembled WGS sequence"/>
</dbReference>
<feature type="transmembrane region" description="Helical" evidence="1">
    <location>
        <begin position="151"/>
        <end position="178"/>
    </location>
</feature>
<gene>
    <name evidence="2" type="ORF">ABH15_09505</name>
</gene>
<keyword evidence="3" id="KW-1185">Reference proteome</keyword>
<dbReference type="AlphaFoldDB" id="A0A498H1S4"/>
<dbReference type="Pfam" id="PF06695">
    <property type="entry name" value="Sm_multidrug_ex"/>
    <property type="match status" value="1"/>
</dbReference>
<organism evidence="2 3">
    <name type="scientific">Methanoculleus taiwanensis</name>
    <dbReference type="NCBI Taxonomy" id="1550565"/>
    <lineage>
        <taxon>Archaea</taxon>
        <taxon>Methanobacteriati</taxon>
        <taxon>Methanobacteriota</taxon>
        <taxon>Stenosarchaea group</taxon>
        <taxon>Methanomicrobia</taxon>
        <taxon>Methanomicrobiales</taxon>
        <taxon>Methanomicrobiaceae</taxon>
        <taxon>Methanoculleus</taxon>
    </lineage>
</organism>
<accession>A0A498H1S4</accession>
<feature type="transmembrane region" description="Helical" evidence="1">
    <location>
        <begin position="42"/>
        <end position="64"/>
    </location>
</feature>
<keyword evidence="1" id="KW-0812">Transmembrane</keyword>
<keyword evidence="1" id="KW-0472">Membrane</keyword>
<dbReference type="EMBL" id="LHQS01000002">
    <property type="protein sequence ID" value="RXE56337.1"/>
    <property type="molecule type" value="Genomic_DNA"/>
</dbReference>
<evidence type="ECO:0000256" key="1">
    <source>
        <dbReference type="SAM" id="Phobius"/>
    </source>
</evidence>
<sequence length="179" mass="19429">MNLSGVIIWLRQAAEALAFILVLSVLLPLLFGYAAGIPVGRVLALIGSTVVLQANGAFAGAGLGMAPWEILVIMTLVELGAVLGILTICDTFAMTSERVRRFLAKIEARMRKFPWASRYGAVSLIVLPALPIIGLYTSIVIAWLLRWNRLQSVLFITIGWIGVVVFVLLLAFGFISIVF</sequence>
<evidence type="ECO:0000313" key="3">
    <source>
        <dbReference type="Proteomes" id="UP000290932"/>
    </source>
</evidence>
<dbReference type="InterPro" id="IPR009577">
    <property type="entry name" value="Sm_multidrug_ex"/>
</dbReference>
<protein>
    <recommendedName>
        <fullName evidence="4">Small multi-drug export protein</fullName>
    </recommendedName>
</protein>